<protein>
    <submittedName>
        <fullName evidence="3">Uncharacterized protein</fullName>
    </submittedName>
</protein>
<dbReference type="Pfam" id="PF02493">
    <property type="entry name" value="MORN"/>
    <property type="match status" value="3"/>
</dbReference>
<sequence>MLLYSPVIGDNNKGETLYAWGEYIPFVWKGFGDKETHPKYTGDVKNGKPDGQGTETFPDGSKYIGEWIAGKPTGQGTQTYYDGDKYVGLFKDGKYHGQGTYTFSYGGKFVGEFKDDNRWNGIRYDKNGNIIYKVVNGK</sequence>
<name>A0A382K6T1_9ZZZZ</name>
<proteinExistence type="predicted"/>
<dbReference type="AlphaFoldDB" id="A0A382K6T1"/>
<dbReference type="Gene3D" id="2.20.110.10">
    <property type="entry name" value="Histone H3 K4-specific methyltransferase SET7/9 N-terminal domain"/>
    <property type="match status" value="2"/>
</dbReference>
<gene>
    <name evidence="3" type="ORF">METZ01_LOCUS272590</name>
</gene>
<dbReference type="PANTHER" id="PTHR43215">
    <property type="entry name" value="RADIAL SPOKE HEAD 1 HOMOLOG"/>
    <property type="match status" value="1"/>
</dbReference>
<keyword evidence="1" id="KW-0677">Repeat</keyword>
<dbReference type="SMART" id="SM00698">
    <property type="entry name" value="MORN"/>
    <property type="match status" value="3"/>
</dbReference>
<feature type="region of interest" description="Disordered" evidence="2">
    <location>
        <begin position="40"/>
        <end position="59"/>
    </location>
</feature>
<evidence type="ECO:0000256" key="1">
    <source>
        <dbReference type="ARBA" id="ARBA00022737"/>
    </source>
</evidence>
<dbReference type="EMBL" id="UINC01078553">
    <property type="protein sequence ID" value="SVC19736.1"/>
    <property type="molecule type" value="Genomic_DNA"/>
</dbReference>
<evidence type="ECO:0000313" key="3">
    <source>
        <dbReference type="EMBL" id="SVC19736.1"/>
    </source>
</evidence>
<dbReference type="InterPro" id="IPR003409">
    <property type="entry name" value="MORN"/>
</dbReference>
<accession>A0A382K6T1</accession>
<dbReference type="PANTHER" id="PTHR43215:SF14">
    <property type="entry name" value="RADIAL SPOKE HEAD 1 HOMOLOG"/>
    <property type="match status" value="1"/>
</dbReference>
<reference evidence="3" key="1">
    <citation type="submission" date="2018-05" db="EMBL/GenBank/DDBJ databases">
        <authorList>
            <person name="Lanie J.A."/>
            <person name="Ng W.-L."/>
            <person name="Kazmierczak K.M."/>
            <person name="Andrzejewski T.M."/>
            <person name="Davidsen T.M."/>
            <person name="Wayne K.J."/>
            <person name="Tettelin H."/>
            <person name="Glass J.I."/>
            <person name="Rusch D."/>
            <person name="Podicherti R."/>
            <person name="Tsui H.-C.T."/>
            <person name="Winkler M.E."/>
        </authorList>
    </citation>
    <scope>NUCLEOTIDE SEQUENCE</scope>
</reference>
<dbReference type="SUPFAM" id="SSF82185">
    <property type="entry name" value="Histone H3 K4-specific methyltransferase SET7/9 N-terminal domain"/>
    <property type="match status" value="1"/>
</dbReference>
<organism evidence="3">
    <name type="scientific">marine metagenome</name>
    <dbReference type="NCBI Taxonomy" id="408172"/>
    <lineage>
        <taxon>unclassified sequences</taxon>
        <taxon>metagenomes</taxon>
        <taxon>ecological metagenomes</taxon>
    </lineage>
</organism>
<evidence type="ECO:0000256" key="2">
    <source>
        <dbReference type="SAM" id="MobiDB-lite"/>
    </source>
</evidence>